<dbReference type="OrthoDB" id="2634701at2"/>
<evidence type="ECO:0000313" key="2">
    <source>
        <dbReference type="Proteomes" id="UP000076796"/>
    </source>
</evidence>
<dbReference type="AlphaFoldDB" id="A0A163I0M6"/>
<dbReference type="EMBL" id="LWMH01000001">
    <property type="protein sequence ID" value="KZS45739.1"/>
    <property type="molecule type" value="Genomic_DNA"/>
</dbReference>
<dbReference type="RefSeq" id="WP_063477939.1">
    <property type="nucleotide sequence ID" value="NZ_CP147845.1"/>
</dbReference>
<dbReference type="Proteomes" id="UP000076796">
    <property type="component" value="Unassembled WGS sequence"/>
</dbReference>
<dbReference type="GeneID" id="97552930"/>
<reference evidence="1" key="1">
    <citation type="journal article" date="2016" name="Genome Announc.">
        <title>Draft genomes of two strains of Paenibacillus glucanolyticus with capability to degrade lignocellulose.</title>
        <authorList>
            <person name="Mathews S.L."/>
            <person name="Pawlak J."/>
            <person name="Grunden A.M."/>
        </authorList>
    </citation>
    <scope>NUCLEOTIDE SEQUENCE [LARGE SCALE GENOMIC DNA]</scope>
    <source>
        <strain evidence="1">SLM1</strain>
    </source>
</reference>
<comment type="caution">
    <text evidence="1">The sequence shown here is derived from an EMBL/GenBank/DDBJ whole genome shotgun (WGS) entry which is preliminary data.</text>
</comment>
<gene>
    <name evidence="1" type="ORF">AWU65_07340</name>
</gene>
<sequence length="90" mass="10116">MLREELAAEAREAGKNASHNLEWIRKNPEVMLPGKIDSAESYLNKMIGFAEAEIENARLAGRTLGLRTRLKSLLVSILNGERQKRKGIEL</sequence>
<organism evidence="1 2">
    <name type="scientific">Paenibacillus glucanolyticus</name>
    <dbReference type="NCBI Taxonomy" id="59843"/>
    <lineage>
        <taxon>Bacteria</taxon>
        <taxon>Bacillati</taxon>
        <taxon>Bacillota</taxon>
        <taxon>Bacilli</taxon>
        <taxon>Bacillales</taxon>
        <taxon>Paenibacillaceae</taxon>
        <taxon>Paenibacillus</taxon>
    </lineage>
</organism>
<protein>
    <submittedName>
        <fullName evidence="1">Uncharacterized protein</fullName>
    </submittedName>
</protein>
<evidence type="ECO:0000313" key="1">
    <source>
        <dbReference type="EMBL" id="KZS45739.1"/>
    </source>
</evidence>
<keyword evidence="2" id="KW-1185">Reference proteome</keyword>
<name>A0A163I0M6_9BACL</name>
<proteinExistence type="predicted"/>
<accession>A0A163I0M6</accession>